<reference evidence="1" key="1">
    <citation type="submission" date="2021-05" db="EMBL/GenBank/DDBJ databases">
        <authorList>
            <person name="Stam R."/>
        </authorList>
    </citation>
    <scope>NUCLEOTIDE SEQUENCE</scope>
    <source>
        <strain evidence="1">CS162</strain>
    </source>
</reference>
<name>A0A8J2I670_9PLEO</name>
<dbReference type="AlphaFoldDB" id="A0A8J2I670"/>
<dbReference type="PANTHER" id="PTHR33835:SF1">
    <property type="entry name" value="METALLO-BETA-LACTAMASE DOMAIN-CONTAINING PROTEIN"/>
    <property type="match status" value="1"/>
</dbReference>
<protein>
    <submittedName>
        <fullName evidence="1">Uncharacterized protein</fullName>
    </submittedName>
</protein>
<dbReference type="InterPro" id="IPR025638">
    <property type="entry name" value="DUF4336"/>
</dbReference>
<gene>
    <name evidence="1" type="ORF">ALTATR162_LOCUS7811</name>
</gene>
<dbReference type="RefSeq" id="XP_043171375.1">
    <property type="nucleotide sequence ID" value="XM_043315440.1"/>
</dbReference>
<proteinExistence type="predicted"/>
<evidence type="ECO:0000313" key="1">
    <source>
        <dbReference type="EMBL" id="CAG5174547.1"/>
    </source>
</evidence>
<dbReference type="EMBL" id="CAJRGZ010000022">
    <property type="protein sequence ID" value="CAG5174547.1"/>
    <property type="molecule type" value="Genomic_DNA"/>
</dbReference>
<dbReference type="PANTHER" id="PTHR33835">
    <property type="entry name" value="YALI0C07656P"/>
    <property type="match status" value="1"/>
</dbReference>
<comment type="caution">
    <text evidence="1">The sequence shown here is derived from an EMBL/GenBank/DDBJ whole genome shotgun (WGS) entry which is preliminary data.</text>
</comment>
<keyword evidence="2" id="KW-1185">Reference proteome</keyword>
<accession>A0A8J2I670</accession>
<evidence type="ECO:0000313" key="2">
    <source>
        <dbReference type="Proteomes" id="UP000676310"/>
    </source>
</evidence>
<dbReference type="OrthoDB" id="421671at2759"/>
<dbReference type="Proteomes" id="UP000676310">
    <property type="component" value="Unassembled WGS sequence"/>
</dbReference>
<organism evidence="1 2">
    <name type="scientific">Alternaria atra</name>
    <dbReference type="NCBI Taxonomy" id="119953"/>
    <lineage>
        <taxon>Eukaryota</taxon>
        <taxon>Fungi</taxon>
        <taxon>Dikarya</taxon>
        <taxon>Ascomycota</taxon>
        <taxon>Pezizomycotina</taxon>
        <taxon>Dothideomycetes</taxon>
        <taxon>Pleosporomycetidae</taxon>
        <taxon>Pleosporales</taxon>
        <taxon>Pleosporineae</taxon>
        <taxon>Pleosporaceae</taxon>
        <taxon>Alternaria</taxon>
        <taxon>Alternaria sect. Ulocladioides</taxon>
    </lineage>
</organism>
<sequence length="242" mass="27874">MPSDGLTIRDVTPTITTFSTPFNRFAPFGYRKFVAVGNRATAIRLHDNRIFLLNPIELEQAVRDKLNKLGGVHLVASDLGHHMYVKDYVDAWPQAKTIGVPGLNHKRKDVRWDYIYKDWRTSPEDQFDFAQDIETQYHPSSSDQGPLSSEFAKRAHPRSVWAKRLVYHIATVDYTLMRRDAKKVAEWNVERIIPCHGDVLDSGGNEAWALVYEWFLQGDAKTSIMKRLMSPIVKVARRVFLM</sequence>
<dbReference type="GeneID" id="67019853"/>